<gene>
    <name evidence="2" type="ORF">NQ318_014911</name>
</gene>
<reference evidence="2" key="1">
    <citation type="journal article" date="2023" name="Insect Mol. Biol.">
        <title>Genome sequencing provides insights into the evolution of gene families encoding plant cell wall-degrading enzymes in longhorned beetles.</title>
        <authorList>
            <person name="Shin N.R."/>
            <person name="Okamura Y."/>
            <person name="Kirsch R."/>
            <person name="Pauchet Y."/>
        </authorList>
    </citation>
    <scope>NUCLEOTIDE SEQUENCE</scope>
    <source>
        <strain evidence="2">AMC_N1</strain>
    </source>
</reference>
<feature type="domain" description="DUF8040" evidence="1">
    <location>
        <begin position="37"/>
        <end position="125"/>
    </location>
</feature>
<dbReference type="InterPro" id="IPR058353">
    <property type="entry name" value="DUF8040"/>
</dbReference>
<proteinExistence type="predicted"/>
<comment type="caution">
    <text evidence="2">The sequence shown here is derived from an EMBL/GenBank/DDBJ whole genome shotgun (WGS) entry which is preliminary data.</text>
</comment>
<feature type="non-terminal residue" evidence="2">
    <location>
        <position position="1"/>
    </location>
</feature>
<accession>A0AAV8YTK1</accession>
<dbReference type="EMBL" id="JAPWTK010000044">
    <property type="protein sequence ID" value="KAJ8954799.1"/>
    <property type="molecule type" value="Genomic_DNA"/>
</dbReference>
<organism evidence="2 3">
    <name type="scientific">Aromia moschata</name>
    <dbReference type="NCBI Taxonomy" id="1265417"/>
    <lineage>
        <taxon>Eukaryota</taxon>
        <taxon>Metazoa</taxon>
        <taxon>Ecdysozoa</taxon>
        <taxon>Arthropoda</taxon>
        <taxon>Hexapoda</taxon>
        <taxon>Insecta</taxon>
        <taxon>Pterygota</taxon>
        <taxon>Neoptera</taxon>
        <taxon>Endopterygota</taxon>
        <taxon>Coleoptera</taxon>
        <taxon>Polyphaga</taxon>
        <taxon>Cucujiformia</taxon>
        <taxon>Chrysomeloidea</taxon>
        <taxon>Cerambycidae</taxon>
        <taxon>Cerambycinae</taxon>
        <taxon>Callichromatini</taxon>
        <taxon>Aromia</taxon>
    </lineage>
</organism>
<name>A0AAV8YTK1_9CUCU</name>
<dbReference type="Proteomes" id="UP001162162">
    <property type="component" value="Unassembled WGS sequence"/>
</dbReference>
<keyword evidence="3" id="KW-1185">Reference proteome</keyword>
<evidence type="ECO:0000313" key="3">
    <source>
        <dbReference type="Proteomes" id="UP001162162"/>
    </source>
</evidence>
<evidence type="ECO:0000259" key="1">
    <source>
        <dbReference type="Pfam" id="PF26138"/>
    </source>
</evidence>
<sequence>ACFSIVLTKKTQAKIKKVWVHPINQLRLEYGEYHRLCKELQDYPDRYFHYFRMTKSQFDALLSQVEDGITKQSTNYRKCITAKERLVVTLRILATGISFRDAAYRYRMGESTVNSIVKETCSEICRVRCVPFIYLIFKIHALPYVNVPYTTGLGVMFPLGRTGSATYHVQYHDHN</sequence>
<dbReference type="Pfam" id="PF26138">
    <property type="entry name" value="DUF8040"/>
    <property type="match status" value="1"/>
</dbReference>
<evidence type="ECO:0000313" key="2">
    <source>
        <dbReference type="EMBL" id="KAJ8954799.1"/>
    </source>
</evidence>
<dbReference type="AlphaFoldDB" id="A0AAV8YTK1"/>
<protein>
    <recommendedName>
        <fullName evidence="1">DUF8040 domain-containing protein</fullName>
    </recommendedName>
</protein>